<dbReference type="SUPFAM" id="SSF57903">
    <property type="entry name" value="FYVE/PHD zinc finger"/>
    <property type="match status" value="1"/>
</dbReference>
<evidence type="ECO:0000256" key="2">
    <source>
        <dbReference type="ARBA" id="ARBA00022771"/>
    </source>
</evidence>
<keyword evidence="5" id="KW-0812">Transmembrane</keyword>
<dbReference type="Proteomes" id="UP000011087">
    <property type="component" value="Unassembled WGS sequence"/>
</dbReference>
<evidence type="ECO:0000256" key="4">
    <source>
        <dbReference type="SAM" id="MobiDB-lite"/>
    </source>
</evidence>
<dbReference type="GeneID" id="17303694"/>
<dbReference type="SMART" id="SM00249">
    <property type="entry name" value="PHD"/>
    <property type="match status" value="1"/>
</dbReference>
<dbReference type="Gene3D" id="3.30.40.10">
    <property type="entry name" value="Zinc/RING finger domain, C3HC4 (zinc finger)"/>
    <property type="match status" value="1"/>
</dbReference>
<dbReference type="Pfam" id="PF21743">
    <property type="entry name" value="PTM_DIR17_Tudor"/>
    <property type="match status" value="1"/>
</dbReference>
<reference evidence="10" key="3">
    <citation type="submission" date="2015-06" db="UniProtKB">
        <authorList>
            <consortium name="EnsemblProtists"/>
        </authorList>
    </citation>
    <scope>IDENTIFICATION</scope>
</reference>
<keyword evidence="5" id="KW-1133">Transmembrane helix</keyword>
<evidence type="ECO:0000259" key="6">
    <source>
        <dbReference type="SMART" id="SM00249"/>
    </source>
</evidence>
<keyword evidence="3" id="KW-0862">Zinc</keyword>
<evidence type="ECO:0000256" key="3">
    <source>
        <dbReference type="ARBA" id="ARBA00022833"/>
    </source>
</evidence>
<feature type="domain" description="Tudor" evidence="7">
    <location>
        <begin position="4"/>
        <end position="65"/>
    </location>
</feature>
<keyword evidence="5" id="KW-0472">Membrane</keyword>
<evidence type="ECO:0000259" key="8">
    <source>
        <dbReference type="SMART" id="SM00743"/>
    </source>
</evidence>
<dbReference type="OrthoDB" id="308383at2759"/>
<dbReference type="InterPro" id="IPR016197">
    <property type="entry name" value="Chromo-like_dom_sf"/>
</dbReference>
<dbReference type="SMART" id="SM00743">
    <property type="entry name" value="Agenet"/>
    <property type="match status" value="3"/>
</dbReference>
<feature type="compositionally biased region" description="Basic and acidic residues" evidence="4">
    <location>
        <begin position="611"/>
        <end position="623"/>
    </location>
</feature>
<keyword evidence="2" id="KW-0863">Zinc-finger</keyword>
<feature type="domain" description="Zinc finger PHD-type" evidence="6">
    <location>
        <begin position="752"/>
        <end position="808"/>
    </location>
</feature>
<reference evidence="9 11" key="1">
    <citation type="journal article" date="2012" name="Nature">
        <title>Algal genomes reveal evolutionary mosaicism and the fate of nucleomorphs.</title>
        <authorList>
            <consortium name="DOE Joint Genome Institute"/>
            <person name="Curtis B.A."/>
            <person name="Tanifuji G."/>
            <person name="Burki F."/>
            <person name="Gruber A."/>
            <person name="Irimia M."/>
            <person name="Maruyama S."/>
            <person name="Arias M.C."/>
            <person name="Ball S.G."/>
            <person name="Gile G.H."/>
            <person name="Hirakawa Y."/>
            <person name="Hopkins J.F."/>
            <person name="Kuo A."/>
            <person name="Rensing S.A."/>
            <person name="Schmutz J."/>
            <person name="Symeonidi A."/>
            <person name="Elias M."/>
            <person name="Eveleigh R.J."/>
            <person name="Herman E.K."/>
            <person name="Klute M.J."/>
            <person name="Nakayama T."/>
            <person name="Obornik M."/>
            <person name="Reyes-Prieto A."/>
            <person name="Armbrust E.V."/>
            <person name="Aves S.J."/>
            <person name="Beiko R.G."/>
            <person name="Coutinho P."/>
            <person name="Dacks J.B."/>
            <person name="Durnford D.G."/>
            <person name="Fast N.M."/>
            <person name="Green B.R."/>
            <person name="Grisdale C.J."/>
            <person name="Hempel F."/>
            <person name="Henrissat B."/>
            <person name="Hoppner M.P."/>
            <person name="Ishida K."/>
            <person name="Kim E."/>
            <person name="Koreny L."/>
            <person name="Kroth P.G."/>
            <person name="Liu Y."/>
            <person name="Malik S.B."/>
            <person name="Maier U.G."/>
            <person name="McRose D."/>
            <person name="Mock T."/>
            <person name="Neilson J.A."/>
            <person name="Onodera N.T."/>
            <person name="Poole A.M."/>
            <person name="Pritham E.J."/>
            <person name="Richards T.A."/>
            <person name="Rocap G."/>
            <person name="Roy S.W."/>
            <person name="Sarai C."/>
            <person name="Schaack S."/>
            <person name="Shirato S."/>
            <person name="Slamovits C.H."/>
            <person name="Spencer D.F."/>
            <person name="Suzuki S."/>
            <person name="Worden A.Z."/>
            <person name="Zauner S."/>
            <person name="Barry K."/>
            <person name="Bell C."/>
            <person name="Bharti A.K."/>
            <person name="Crow J.A."/>
            <person name="Grimwood J."/>
            <person name="Kramer R."/>
            <person name="Lindquist E."/>
            <person name="Lucas S."/>
            <person name="Salamov A."/>
            <person name="McFadden G.I."/>
            <person name="Lane C.E."/>
            <person name="Keeling P.J."/>
            <person name="Gray M.W."/>
            <person name="Grigoriev I.V."/>
            <person name="Archibald J.M."/>
        </authorList>
    </citation>
    <scope>NUCLEOTIDE SEQUENCE</scope>
    <source>
        <strain evidence="9 11">CCMP2712</strain>
    </source>
</reference>
<dbReference type="GO" id="GO:0008270">
    <property type="term" value="F:zinc ion binding"/>
    <property type="evidence" value="ECO:0007669"/>
    <property type="project" value="UniProtKB-KW"/>
</dbReference>
<evidence type="ECO:0000313" key="11">
    <source>
        <dbReference type="Proteomes" id="UP000011087"/>
    </source>
</evidence>
<dbReference type="KEGG" id="gtt:GUITHDRAFT_137718"/>
<name>L1JG84_GUITC</name>
<dbReference type="HOGENOM" id="CLU_279838_0_0_1"/>
<feature type="domain" description="Tudor" evidence="7">
    <location>
        <begin position="224"/>
        <end position="285"/>
    </location>
</feature>
<dbReference type="InterPro" id="IPR001965">
    <property type="entry name" value="Znf_PHD"/>
</dbReference>
<keyword evidence="11" id="KW-1185">Reference proteome</keyword>
<dbReference type="AlphaFoldDB" id="L1JG84"/>
<feature type="region of interest" description="Disordered" evidence="4">
    <location>
        <begin position="374"/>
        <end position="424"/>
    </location>
</feature>
<dbReference type="STRING" id="905079.L1JG84"/>
<dbReference type="InterPro" id="IPR047365">
    <property type="entry name" value="Tudor_AtPTM-like"/>
</dbReference>
<feature type="domain" description="Tudor" evidence="7">
    <location>
        <begin position="451"/>
        <end position="508"/>
    </location>
</feature>
<evidence type="ECO:0000313" key="10">
    <source>
        <dbReference type="EnsemblProtists" id="EKX47110"/>
    </source>
</evidence>
<keyword evidence="1" id="KW-0479">Metal-binding</keyword>
<feature type="compositionally biased region" description="Polar residues" evidence="4">
    <location>
        <begin position="374"/>
        <end position="389"/>
    </location>
</feature>
<evidence type="ECO:0000256" key="1">
    <source>
        <dbReference type="ARBA" id="ARBA00022723"/>
    </source>
</evidence>
<dbReference type="InterPro" id="IPR014002">
    <property type="entry name" value="Agenet_dom_plant"/>
</dbReference>
<feature type="compositionally biased region" description="Basic and acidic residues" evidence="4">
    <location>
        <begin position="301"/>
        <end position="321"/>
    </location>
</feature>
<feature type="compositionally biased region" description="Acidic residues" evidence="4">
    <location>
        <begin position="508"/>
        <end position="524"/>
    </location>
</feature>
<feature type="domain" description="Agenet" evidence="8">
    <location>
        <begin position="224"/>
        <end position="283"/>
    </location>
</feature>
<feature type="transmembrane region" description="Helical" evidence="5">
    <location>
        <begin position="987"/>
        <end position="1008"/>
    </location>
</feature>
<dbReference type="EnsemblProtists" id="EKX47110">
    <property type="protein sequence ID" value="EKX47110"/>
    <property type="gene ID" value="GUITHDRAFT_137718"/>
</dbReference>
<reference evidence="11" key="2">
    <citation type="submission" date="2012-11" db="EMBL/GenBank/DDBJ databases">
        <authorList>
            <person name="Kuo A."/>
            <person name="Curtis B.A."/>
            <person name="Tanifuji G."/>
            <person name="Burki F."/>
            <person name="Gruber A."/>
            <person name="Irimia M."/>
            <person name="Maruyama S."/>
            <person name="Arias M.C."/>
            <person name="Ball S.G."/>
            <person name="Gile G.H."/>
            <person name="Hirakawa Y."/>
            <person name="Hopkins J.F."/>
            <person name="Rensing S.A."/>
            <person name="Schmutz J."/>
            <person name="Symeonidi A."/>
            <person name="Elias M."/>
            <person name="Eveleigh R.J."/>
            <person name="Herman E.K."/>
            <person name="Klute M.J."/>
            <person name="Nakayama T."/>
            <person name="Obornik M."/>
            <person name="Reyes-Prieto A."/>
            <person name="Armbrust E.V."/>
            <person name="Aves S.J."/>
            <person name="Beiko R.G."/>
            <person name="Coutinho P."/>
            <person name="Dacks J.B."/>
            <person name="Durnford D.G."/>
            <person name="Fast N.M."/>
            <person name="Green B.R."/>
            <person name="Grisdale C."/>
            <person name="Hempe F."/>
            <person name="Henrissat B."/>
            <person name="Hoppner M.P."/>
            <person name="Ishida K.-I."/>
            <person name="Kim E."/>
            <person name="Koreny L."/>
            <person name="Kroth P.G."/>
            <person name="Liu Y."/>
            <person name="Malik S.-B."/>
            <person name="Maier U.G."/>
            <person name="McRose D."/>
            <person name="Mock T."/>
            <person name="Neilson J.A."/>
            <person name="Onodera N.T."/>
            <person name="Poole A.M."/>
            <person name="Pritham E.J."/>
            <person name="Richards T.A."/>
            <person name="Rocap G."/>
            <person name="Roy S.W."/>
            <person name="Sarai C."/>
            <person name="Schaack S."/>
            <person name="Shirato S."/>
            <person name="Slamovits C.H."/>
            <person name="Spencer D.F."/>
            <person name="Suzuki S."/>
            <person name="Worden A.Z."/>
            <person name="Zauner S."/>
            <person name="Barry K."/>
            <person name="Bell C."/>
            <person name="Bharti A.K."/>
            <person name="Crow J.A."/>
            <person name="Grimwood J."/>
            <person name="Kramer R."/>
            <person name="Lindquist E."/>
            <person name="Lucas S."/>
            <person name="Salamov A."/>
            <person name="McFadden G.I."/>
            <person name="Lane C.E."/>
            <person name="Keeling P.J."/>
            <person name="Gray M.W."/>
            <person name="Grigoriev I.V."/>
            <person name="Archibald J.M."/>
        </authorList>
    </citation>
    <scope>NUCLEOTIDE SEQUENCE</scope>
    <source>
        <strain evidence="11">CCMP2712</strain>
    </source>
</reference>
<evidence type="ECO:0008006" key="12">
    <source>
        <dbReference type="Google" id="ProtNLM"/>
    </source>
</evidence>
<proteinExistence type="predicted"/>
<organism evidence="9">
    <name type="scientific">Guillardia theta (strain CCMP2712)</name>
    <name type="common">Cryptophyte</name>
    <dbReference type="NCBI Taxonomy" id="905079"/>
    <lineage>
        <taxon>Eukaryota</taxon>
        <taxon>Cryptophyceae</taxon>
        <taxon>Pyrenomonadales</taxon>
        <taxon>Geminigeraceae</taxon>
        <taxon>Guillardia</taxon>
    </lineage>
</organism>
<evidence type="ECO:0000259" key="7">
    <source>
        <dbReference type="SMART" id="SM00333"/>
    </source>
</evidence>
<feature type="compositionally biased region" description="Basic and acidic residues" evidence="4">
    <location>
        <begin position="584"/>
        <end position="602"/>
    </location>
</feature>
<dbReference type="Gene3D" id="2.30.30.140">
    <property type="match status" value="2"/>
</dbReference>
<dbReference type="RefSeq" id="XP_005834090.1">
    <property type="nucleotide sequence ID" value="XM_005834033.1"/>
</dbReference>
<dbReference type="InterPro" id="IPR002999">
    <property type="entry name" value="Tudor"/>
</dbReference>
<feature type="domain" description="Agenet" evidence="8">
    <location>
        <begin position="451"/>
        <end position="510"/>
    </location>
</feature>
<dbReference type="PaxDb" id="55529-EKX47110"/>
<dbReference type="eggNOG" id="KOG1084">
    <property type="taxonomic scope" value="Eukaryota"/>
</dbReference>
<dbReference type="SUPFAM" id="SSF54160">
    <property type="entry name" value="Chromo domain-like"/>
    <property type="match status" value="2"/>
</dbReference>
<dbReference type="InterPro" id="IPR011011">
    <property type="entry name" value="Znf_FYVE_PHD"/>
</dbReference>
<dbReference type="CDD" id="cd15489">
    <property type="entry name" value="PHD_SF"/>
    <property type="match status" value="1"/>
</dbReference>
<feature type="region of interest" description="Disordered" evidence="4">
    <location>
        <begin position="288"/>
        <end position="326"/>
    </location>
</feature>
<dbReference type="SMART" id="SM00333">
    <property type="entry name" value="TUDOR"/>
    <property type="match status" value="3"/>
</dbReference>
<evidence type="ECO:0000256" key="5">
    <source>
        <dbReference type="SAM" id="Phobius"/>
    </source>
</evidence>
<feature type="domain" description="Agenet" evidence="8">
    <location>
        <begin position="4"/>
        <end position="65"/>
    </location>
</feature>
<gene>
    <name evidence="9" type="ORF">GUITHDRAFT_137718</name>
</gene>
<dbReference type="InterPro" id="IPR013083">
    <property type="entry name" value="Znf_RING/FYVE/PHD"/>
</dbReference>
<evidence type="ECO:0000313" key="9">
    <source>
        <dbReference type="EMBL" id="EKX47110.1"/>
    </source>
</evidence>
<sequence length="1125" mass="124888">MPSQALEVGRRVKVLFDETDWYIGHIQDYDKETELYTIFFEDGEQISTTIPAPDDDIRIVLTEEEMEGLYKWFPAAAKKVLQEVLDKMQVKPAARQSLSETFSSKCNEVIESLRADSTRCSTKEEFLSVTSQALRDVLLDQKSLMAEADFQSLVAELEKLIASTDFIKKAPSGGKNKLVLSLKQKKVTEASQMDVSQSPSQLMVSDVVKEESAGKETPTRPGGVAGKKGELCEAFAEGEWWLAKIIRCKQGKALVRFEGAGQEEDCWYDLNGEYIRPRQEEEEFIFHEEVEDETSSTPAKETPKNETKPKISKTPPEKAGEDVANEVEWLPGDRCRVWEEGEFDEGTVVKVRNKTVLVRKDSSKSEIWHVKNSNTIQALPEQPQASSKQKVAVDKSTPGKSKNAGQRKSKGATPSKDAVKDVQAASSKEIELGVQETFDADSKQNEKAGNNAFSKGDLCEAFAEGEWWLAKIIRCKQGRALIRFEGAGQEEDCWYDLNGEYIRPRQEEGEEIEIESPEVNEVPEEATTGKHKKSKKGKDVSAEIVYMEEEIESKEVGSSSKAKNRRSLRSSLGGGEGEAAPEAEQAKKNERKSSKKGEKETVEEAPEAPGEEPKTTEAKDAGKRSKRKRNSDILEEAKQDNDVDMTIKATNEINTFVTEYNDELQKLQGIYKKFKDSVGRDDIERLTAEIHSVHLRFHARSIGQSIAGIFRLHGVKCNSCGAKTPGKKPMDAWKQAYTQCSRCGELHAKKRYCSVCDKVLKEIETEDQILKCSVCDLWVHGRCDDLDELSLVGMNLLSSEHYVCPKHRRSPSVACSIGEYRCITMHTDYSGNILQATRVFGVRTIAGGSIALGLQVEGGLVWYPQRASAESKEAKLMKDLLFRFFSTDQNLNLVIHPDMPDAKAKAKRWGEIVRVSGGADAPLKIGQVAMHEPCPTYVEAITGVRKLPSDLFPASGGSFMSDIYVEVKRGGLQVWTRLPPRNTTMHALLASFLLTSVGIISIFLPINVRETFLKQVRAACCRSQELMARDVKANLWDSYMEGLGDTAGKDTSSNLTARAINSDGSALSSSKFDVTELKDDDSVPNVGVVGCTIMQDGAPGVVVDQRYEDGETVELSTEVVMELII</sequence>
<dbReference type="EMBL" id="JH992991">
    <property type="protein sequence ID" value="EKX47110.1"/>
    <property type="molecule type" value="Genomic_DNA"/>
</dbReference>
<protein>
    <recommendedName>
        <fullName evidence="12">PHD-type domain-containing protein</fullName>
    </recommendedName>
</protein>
<feature type="region of interest" description="Disordered" evidence="4">
    <location>
        <begin position="506"/>
        <end position="637"/>
    </location>
</feature>
<accession>L1JG84</accession>